<proteinExistence type="predicted"/>
<dbReference type="Ensembl" id="ENSVKKT00000010925.1">
    <property type="protein sequence ID" value="ENSVKKP00000010667.1"/>
    <property type="gene ID" value="ENSVKKG00000007494.1"/>
</dbReference>
<reference evidence="1" key="2">
    <citation type="submission" date="2025-09" db="UniProtKB">
        <authorList>
            <consortium name="Ensembl"/>
        </authorList>
    </citation>
    <scope>IDENTIFICATION</scope>
</reference>
<name>A0A8D2KV98_VARKO</name>
<protein>
    <submittedName>
        <fullName evidence="1">Uncharacterized protein</fullName>
    </submittedName>
</protein>
<dbReference type="AlphaFoldDB" id="A0A8D2KV98"/>
<sequence length="83" mass="9643">MANWYRMAIGLNKGQKVTKTVSKLCQCQHHGCPTKHISFDRHKDKHVLKFIKKGVGLPSRSNVPWKFYNCSQLKLFVFKAQLI</sequence>
<keyword evidence="2" id="KW-1185">Reference proteome</keyword>
<organism evidence="1 2">
    <name type="scientific">Varanus komodoensis</name>
    <name type="common">Komodo dragon</name>
    <dbReference type="NCBI Taxonomy" id="61221"/>
    <lineage>
        <taxon>Eukaryota</taxon>
        <taxon>Metazoa</taxon>
        <taxon>Chordata</taxon>
        <taxon>Craniata</taxon>
        <taxon>Vertebrata</taxon>
        <taxon>Euteleostomi</taxon>
        <taxon>Lepidosauria</taxon>
        <taxon>Squamata</taxon>
        <taxon>Bifurcata</taxon>
        <taxon>Unidentata</taxon>
        <taxon>Episquamata</taxon>
        <taxon>Toxicofera</taxon>
        <taxon>Anguimorpha</taxon>
        <taxon>Paleoanguimorpha</taxon>
        <taxon>Varanoidea</taxon>
        <taxon>Varanidae</taxon>
        <taxon>Varanus</taxon>
    </lineage>
</organism>
<reference evidence="1" key="1">
    <citation type="submission" date="2025-08" db="UniProtKB">
        <authorList>
            <consortium name="Ensembl"/>
        </authorList>
    </citation>
    <scope>IDENTIFICATION</scope>
</reference>
<dbReference type="Proteomes" id="UP000694545">
    <property type="component" value="Unplaced"/>
</dbReference>
<accession>A0A8D2KV98</accession>
<evidence type="ECO:0000313" key="1">
    <source>
        <dbReference type="Ensembl" id="ENSVKKP00000010667.1"/>
    </source>
</evidence>
<evidence type="ECO:0000313" key="2">
    <source>
        <dbReference type="Proteomes" id="UP000694545"/>
    </source>
</evidence>